<sequence>MNEMRHKGGRLGARLGLMLGFGLLAAGCSPTVKLQAPSEPIRFDVNINITEQKRLEIDQELLDLIRRNPALFGLSADDLDRAVPKAPDSLPQGSNK</sequence>
<accession>A0A5A7NCB2</accession>
<dbReference type="PROSITE" id="PS51257">
    <property type="entry name" value="PROKAR_LIPOPROTEIN"/>
    <property type="match status" value="1"/>
</dbReference>
<comment type="caution">
    <text evidence="1">The sequence shown here is derived from an EMBL/GenBank/DDBJ whole genome shotgun (WGS) entry which is preliminary data.</text>
</comment>
<gene>
    <name evidence="1" type="ORF">JCM17846_27920</name>
</gene>
<keyword evidence="2" id="KW-1185">Reference proteome</keyword>
<proteinExistence type="predicted"/>
<organism evidence="1 2">
    <name type="scientific">Iodidimonas nitroreducens</name>
    <dbReference type="NCBI Taxonomy" id="1236968"/>
    <lineage>
        <taxon>Bacteria</taxon>
        <taxon>Pseudomonadati</taxon>
        <taxon>Pseudomonadota</taxon>
        <taxon>Alphaproteobacteria</taxon>
        <taxon>Iodidimonadales</taxon>
        <taxon>Iodidimonadaceae</taxon>
        <taxon>Iodidimonas</taxon>
    </lineage>
</organism>
<dbReference type="RefSeq" id="WP_052371239.1">
    <property type="nucleotide sequence ID" value="NZ_BKCN01000018.1"/>
</dbReference>
<evidence type="ECO:0008006" key="3">
    <source>
        <dbReference type="Google" id="ProtNLM"/>
    </source>
</evidence>
<evidence type="ECO:0000313" key="1">
    <source>
        <dbReference type="EMBL" id="GER05110.1"/>
    </source>
</evidence>
<protein>
    <recommendedName>
        <fullName evidence="3">YnbE-like lipoprotein</fullName>
    </recommendedName>
</protein>
<dbReference type="EMBL" id="BKCN01000018">
    <property type="protein sequence ID" value="GER05110.1"/>
    <property type="molecule type" value="Genomic_DNA"/>
</dbReference>
<dbReference type="AlphaFoldDB" id="A0A5A7NCB2"/>
<dbReference type="Proteomes" id="UP000324996">
    <property type="component" value="Unassembled WGS sequence"/>
</dbReference>
<reference evidence="1 2" key="1">
    <citation type="submission" date="2019-09" db="EMBL/GenBank/DDBJ databases">
        <title>NBRP : Genome information of microbial organism related human and environment.</title>
        <authorList>
            <person name="Hattori M."/>
            <person name="Oshima K."/>
            <person name="Inaba H."/>
            <person name="Suda W."/>
            <person name="Sakamoto M."/>
            <person name="Iino T."/>
            <person name="Kitahara M."/>
            <person name="Oshida Y."/>
            <person name="Iida T."/>
            <person name="Kudo T."/>
            <person name="Itoh T."/>
            <person name="Ohkuma M."/>
        </authorList>
    </citation>
    <scope>NUCLEOTIDE SEQUENCE [LARGE SCALE GENOMIC DNA]</scope>
    <source>
        <strain evidence="1 2">Q-1</strain>
    </source>
</reference>
<name>A0A5A7NCB2_9PROT</name>
<evidence type="ECO:0000313" key="2">
    <source>
        <dbReference type="Proteomes" id="UP000324996"/>
    </source>
</evidence>